<gene>
    <name evidence="1" type="primary">LOC114646148</name>
</gene>
<name>A0A8C4T1J3_ERPCA</name>
<dbReference type="RefSeq" id="XP_028649993.1">
    <property type="nucleotide sequence ID" value="XM_028794160.2"/>
</dbReference>
<dbReference type="PANTHER" id="PTHR40472">
    <property type="entry name" value="RICIN B-TYPE LECTIN DOMAIN-CONTAINING PROTEIN"/>
    <property type="match status" value="1"/>
</dbReference>
<dbReference type="GeneID" id="114646148"/>
<reference evidence="1" key="1">
    <citation type="submission" date="2021-06" db="EMBL/GenBank/DDBJ databases">
        <authorList>
            <consortium name="Wellcome Sanger Institute Data Sharing"/>
        </authorList>
    </citation>
    <scope>NUCLEOTIDE SEQUENCE [LARGE SCALE GENOMIC DNA]</scope>
</reference>
<reference evidence="1" key="2">
    <citation type="submission" date="2025-08" db="UniProtKB">
        <authorList>
            <consortium name="Ensembl"/>
        </authorList>
    </citation>
    <scope>IDENTIFICATION</scope>
</reference>
<proteinExistence type="predicted"/>
<dbReference type="AlphaFoldDB" id="A0A8C4T1J3"/>
<evidence type="ECO:0000313" key="2">
    <source>
        <dbReference type="Proteomes" id="UP000694620"/>
    </source>
</evidence>
<keyword evidence="2" id="KW-1185">Reference proteome</keyword>
<dbReference type="InterPro" id="IPR039051">
    <property type="entry name" value="SE-CTX-like"/>
</dbReference>
<dbReference type="Ensembl" id="ENSECRT00000024902.1">
    <property type="protein sequence ID" value="ENSECRP00000024368.1"/>
    <property type="gene ID" value="ENSECRG00000016502.1"/>
</dbReference>
<dbReference type="OrthoDB" id="9948175at2759"/>
<dbReference type="Proteomes" id="UP000694620">
    <property type="component" value="Chromosome 2"/>
</dbReference>
<evidence type="ECO:0000313" key="1">
    <source>
        <dbReference type="Ensembl" id="ENSECRP00000024368.1"/>
    </source>
</evidence>
<dbReference type="PANTHER" id="PTHR40472:SF7">
    <property type="entry name" value="PROTEIN RAPUNZEL"/>
    <property type="match status" value="1"/>
</dbReference>
<dbReference type="GeneTree" id="ENSGT00940000165143"/>
<protein>
    <submittedName>
        <fullName evidence="1">Protein rapunzel-like</fullName>
    </submittedName>
</protein>
<sequence length="223" mass="25227">MSDISKEDIKKLVITALQCVATISSAAAVINPVFGLAGSVIGIILRSTDNEEINQLRSDFNKIHAGLERISAETKNITMDIKKGATDSQYFKIEKAIIAQYRALLALIEADPKRRDEKKEQFEKKFMAEKGYQNMNTLYEGVIGKRKLFSEPILDVYLQYSRNNKDIMEGLCTSLTRLFCVGLISTMAYAASIGDDEEGLKEKWTKRMEEVEKRMKEAVHQCQ</sequence>
<organism evidence="1 2">
    <name type="scientific">Erpetoichthys calabaricus</name>
    <name type="common">Rope fish</name>
    <name type="synonym">Calamoichthys calabaricus</name>
    <dbReference type="NCBI Taxonomy" id="27687"/>
    <lineage>
        <taxon>Eukaryota</taxon>
        <taxon>Metazoa</taxon>
        <taxon>Chordata</taxon>
        <taxon>Craniata</taxon>
        <taxon>Vertebrata</taxon>
        <taxon>Euteleostomi</taxon>
        <taxon>Actinopterygii</taxon>
        <taxon>Polypteriformes</taxon>
        <taxon>Polypteridae</taxon>
        <taxon>Erpetoichthys</taxon>
    </lineage>
</organism>
<reference evidence="1" key="3">
    <citation type="submission" date="2025-09" db="UniProtKB">
        <authorList>
            <consortium name="Ensembl"/>
        </authorList>
    </citation>
    <scope>IDENTIFICATION</scope>
</reference>
<accession>A0A8C4T1J3</accession>